<dbReference type="EMBL" id="FO704550">
    <property type="protein sequence ID" value="CDG17201.1"/>
    <property type="molecule type" value="Genomic_DNA"/>
</dbReference>
<dbReference type="HOGENOM" id="CLU_3224050_0_0_6"/>
<gene>
    <name evidence="1" type="ORF">XDD1_1502</name>
</gene>
<organism evidence="1 2">
    <name type="scientific">Xenorhabdus doucetiae</name>
    <dbReference type="NCBI Taxonomy" id="351671"/>
    <lineage>
        <taxon>Bacteria</taxon>
        <taxon>Pseudomonadati</taxon>
        <taxon>Pseudomonadota</taxon>
        <taxon>Gammaproteobacteria</taxon>
        <taxon>Enterobacterales</taxon>
        <taxon>Morganellaceae</taxon>
        <taxon>Xenorhabdus</taxon>
    </lineage>
</organism>
<dbReference type="STRING" id="351671.XDD1_1502"/>
<protein>
    <submittedName>
        <fullName evidence="1">Uncharacterized protein</fullName>
    </submittedName>
</protein>
<proteinExistence type="predicted"/>
<name>A0A068QRE8_9GAMM</name>
<reference evidence="1 2" key="1">
    <citation type="submission" date="2013-07" db="EMBL/GenBank/DDBJ databases">
        <authorList>
            <person name="Genoscope - CEA"/>
        </authorList>
    </citation>
    <scope>NUCLEOTIDE SEQUENCE [LARGE SCALE GENOMIC DNA]</scope>
    <source>
        <strain evidence="2">FRM16 / DSM 17909</strain>
    </source>
</reference>
<dbReference type="KEGG" id="xdo:XDD1_1502"/>
<evidence type="ECO:0000313" key="2">
    <source>
        <dbReference type="Proteomes" id="UP000032721"/>
    </source>
</evidence>
<sequence length="44" mass="4964">MAEQSHLSPDDKRFDRPFRPVIVDRQATVLQIAEQFGPLVAQVG</sequence>
<dbReference type="Proteomes" id="UP000032721">
    <property type="component" value="Chromosome"/>
</dbReference>
<evidence type="ECO:0000313" key="1">
    <source>
        <dbReference type="EMBL" id="CDG17201.1"/>
    </source>
</evidence>
<dbReference type="AlphaFoldDB" id="A0A068QRE8"/>
<accession>A0A068QRE8</accession>